<dbReference type="Proteomes" id="UP001230289">
    <property type="component" value="Unassembled WGS sequence"/>
</dbReference>
<name>A0ABU0XJD7_9MICO</name>
<dbReference type="InterPro" id="IPR000868">
    <property type="entry name" value="Isochorismatase-like_dom"/>
</dbReference>
<reference evidence="3 4" key="1">
    <citation type="submission" date="2023-08" db="EMBL/GenBank/DDBJ databases">
        <title>Microbacterium sp. nov., isolated from a waste landfill.</title>
        <authorList>
            <person name="Wen W."/>
        </authorList>
    </citation>
    <scope>NUCLEOTIDE SEQUENCE [LARGE SCALE GENOMIC DNA]</scope>
    <source>
        <strain evidence="3 4">ASV81</strain>
    </source>
</reference>
<dbReference type="EMBL" id="JAVFCB010000008">
    <property type="protein sequence ID" value="MDQ4214972.1"/>
    <property type="molecule type" value="Genomic_DNA"/>
</dbReference>
<keyword evidence="1" id="KW-0378">Hydrolase</keyword>
<dbReference type="PANTHER" id="PTHR43540">
    <property type="entry name" value="PEROXYUREIDOACRYLATE/UREIDOACRYLATE AMIDOHYDROLASE-RELATED"/>
    <property type="match status" value="1"/>
</dbReference>
<dbReference type="InterPro" id="IPR050272">
    <property type="entry name" value="Isochorismatase-like_hydrls"/>
</dbReference>
<dbReference type="PANTHER" id="PTHR43540:SF7">
    <property type="entry name" value="ISOCHORISMATASE FAMILY PROTEIN YECD"/>
    <property type="match status" value="1"/>
</dbReference>
<gene>
    <name evidence="3" type="ORF">RBR11_13705</name>
</gene>
<protein>
    <submittedName>
        <fullName evidence="3">Isochorismatase family protein</fullName>
    </submittedName>
</protein>
<evidence type="ECO:0000256" key="1">
    <source>
        <dbReference type="ARBA" id="ARBA00022801"/>
    </source>
</evidence>
<dbReference type="SUPFAM" id="SSF52499">
    <property type="entry name" value="Isochorismatase-like hydrolases"/>
    <property type="match status" value="1"/>
</dbReference>
<comment type="caution">
    <text evidence="3">The sequence shown here is derived from an EMBL/GenBank/DDBJ whole genome shotgun (WGS) entry which is preliminary data.</text>
</comment>
<keyword evidence="4" id="KW-1185">Reference proteome</keyword>
<dbReference type="InterPro" id="IPR036380">
    <property type="entry name" value="Isochorismatase-like_sf"/>
</dbReference>
<evidence type="ECO:0000259" key="2">
    <source>
        <dbReference type="Pfam" id="PF00857"/>
    </source>
</evidence>
<sequence length="195" mass="21718">MTLFDPRTTALVMIDLQEANMTHDHLPHGSRGVLDKSLRLIAAAREAGSLLVHVRSSFLPNERDSLQPILIEKQRPANPVREPRWDELVPEVAPQPNEPVLVKRSWNAFHGSDLDVQLRRHGIETIVLIGMSTNWGVEGTARAAYENYYNIVFAEDAMSAATAEGHRHSVETILPLLGRVRSVDEVERAFGESAA</sequence>
<feature type="domain" description="Isochorismatase-like" evidence="2">
    <location>
        <begin position="9"/>
        <end position="184"/>
    </location>
</feature>
<dbReference type="RefSeq" id="WP_308489922.1">
    <property type="nucleotide sequence ID" value="NZ_JAVFCB010000008.1"/>
</dbReference>
<dbReference type="CDD" id="cd00431">
    <property type="entry name" value="cysteine_hydrolases"/>
    <property type="match status" value="1"/>
</dbReference>
<proteinExistence type="predicted"/>
<accession>A0ABU0XJD7</accession>
<dbReference type="Pfam" id="PF00857">
    <property type="entry name" value="Isochorismatase"/>
    <property type="match status" value="1"/>
</dbReference>
<evidence type="ECO:0000313" key="3">
    <source>
        <dbReference type="EMBL" id="MDQ4214972.1"/>
    </source>
</evidence>
<evidence type="ECO:0000313" key="4">
    <source>
        <dbReference type="Proteomes" id="UP001230289"/>
    </source>
</evidence>
<dbReference type="Gene3D" id="3.40.50.850">
    <property type="entry name" value="Isochorismatase-like"/>
    <property type="match status" value="1"/>
</dbReference>
<organism evidence="3 4">
    <name type="scientific">Microbacterium capsulatum</name>
    <dbReference type="NCBI Taxonomy" id="3041921"/>
    <lineage>
        <taxon>Bacteria</taxon>
        <taxon>Bacillati</taxon>
        <taxon>Actinomycetota</taxon>
        <taxon>Actinomycetes</taxon>
        <taxon>Micrococcales</taxon>
        <taxon>Microbacteriaceae</taxon>
        <taxon>Microbacterium</taxon>
    </lineage>
</organism>